<comment type="similarity">
    <text evidence="1">Belongs to the esterase D family.</text>
</comment>
<dbReference type="InterPro" id="IPR052558">
    <property type="entry name" value="Siderophore_Hydrolase_D"/>
</dbReference>
<comment type="caution">
    <text evidence="3">The sequence shown here is derived from an EMBL/GenBank/DDBJ whole genome shotgun (WGS) entry which is preliminary data.</text>
</comment>
<protein>
    <submittedName>
        <fullName evidence="3">Alpha/beta hydrolase-fold protein</fullName>
    </submittedName>
</protein>
<evidence type="ECO:0000313" key="4">
    <source>
        <dbReference type="Proteomes" id="UP001438953"/>
    </source>
</evidence>
<accession>A0ABV1SKG4</accession>
<keyword evidence="2 3" id="KW-0378">Hydrolase</keyword>
<dbReference type="SUPFAM" id="SSF53474">
    <property type="entry name" value="alpha/beta-Hydrolases"/>
    <property type="match status" value="1"/>
</dbReference>
<evidence type="ECO:0000313" key="3">
    <source>
        <dbReference type="EMBL" id="MER5172994.1"/>
    </source>
</evidence>
<evidence type="ECO:0000256" key="2">
    <source>
        <dbReference type="ARBA" id="ARBA00022801"/>
    </source>
</evidence>
<dbReference type="GO" id="GO:0016787">
    <property type="term" value="F:hydrolase activity"/>
    <property type="evidence" value="ECO:0007669"/>
    <property type="project" value="UniProtKB-KW"/>
</dbReference>
<dbReference type="Pfam" id="PF00756">
    <property type="entry name" value="Esterase"/>
    <property type="match status" value="1"/>
</dbReference>
<dbReference type="InterPro" id="IPR029058">
    <property type="entry name" value="AB_hydrolase_fold"/>
</dbReference>
<keyword evidence="4" id="KW-1185">Reference proteome</keyword>
<gene>
    <name evidence="3" type="ORF">VSX56_14540</name>
</gene>
<dbReference type="EMBL" id="JAYWLC010000013">
    <property type="protein sequence ID" value="MER5172994.1"/>
    <property type="molecule type" value="Genomic_DNA"/>
</dbReference>
<dbReference type="Gene3D" id="3.40.50.1820">
    <property type="entry name" value="alpha/beta hydrolase"/>
    <property type="match status" value="1"/>
</dbReference>
<evidence type="ECO:0000256" key="1">
    <source>
        <dbReference type="ARBA" id="ARBA00005622"/>
    </source>
</evidence>
<dbReference type="RefSeq" id="WP_350938138.1">
    <property type="nucleotide sequence ID" value="NZ_JAYWLC010000013.1"/>
</dbReference>
<dbReference type="InterPro" id="IPR000801">
    <property type="entry name" value="Esterase-like"/>
</dbReference>
<dbReference type="Proteomes" id="UP001438953">
    <property type="component" value="Unassembled WGS sequence"/>
</dbReference>
<dbReference type="PANTHER" id="PTHR40841">
    <property type="entry name" value="SIDEROPHORE TRIACETYLFUSARININE C ESTERASE"/>
    <property type="match status" value="1"/>
</dbReference>
<name>A0ABV1SKG4_9RHOB</name>
<sequence>MSPQPIAEGQGLAPRTRWFDLEDSLTGAIRRVFLWLPEGPAPQAGWPALWMLDGNAVIGTAIDAMRAQAFWPTGTGLGWGALVAVGYPTDAPYNSFRRSWDLGPPPGRSYPPFHEGGPEVRTGGGAEMARFLMEDVQPFLDRIAPLDPDNRAIFGHSFGGLFALWLMFTQPSAFRHVIAASPAITWEESFLLEHLAGFTPPRQAPRVHLSAGEWEGNALAPFQRSAPEADARLAEKARTRTVEAAQEMARALRAKGIEAHYETYAGETHMSVLPIAINRALHWAFALPVEETADA</sequence>
<reference evidence="3 4" key="1">
    <citation type="submission" date="2024-06" db="EMBL/GenBank/DDBJ databases">
        <title>Thioclava kandeliae sp. nov. from a rhizosphere soil sample of Kandelia candel in a mangrove.</title>
        <authorList>
            <person name="Mu T."/>
        </authorList>
    </citation>
    <scope>NUCLEOTIDE SEQUENCE [LARGE SCALE GENOMIC DNA]</scope>
    <source>
        <strain evidence="3 4">CPCC 100088</strain>
    </source>
</reference>
<dbReference type="PANTHER" id="PTHR40841:SF2">
    <property type="entry name" value="SIDEROPHORE-DEGRADING ESTERASE (EUROFUNG)"/>
    <property type="match status" value="1"/>
</dbReference>
<organism evidence="3 4">
    <name type="scientific">Thioclava kandeliae</name>
    <dbReference type="NCBI Taxonomy" id="3070818"/>
    <lineage>
        <taxon>Bacteria</taxon>
        <taxon>Pseudomonadati</taxon>
        <taxon>Pseudomonadota</taxon>
        <taxon>Alphaproteobacteria</taxon>
        <taxon>Rhodobacterales</taxon>
        <taxon>Paracoccaceae</taxon>
        <taxon>Thioclava</taxon>
    </lineage>
</organism>
<proteinExistence type="inferred from homology"/>